<feature type="domain" description="Neprosin PEP catalytic" evidence="2">
    <location>
        <begin position="211"/>
        <end position="385"/>
    </location>
</feature>
<evidence type="ECO:0000313" key="4">
    <source>
        <dbReference type="Proteomes" id="UP000694251"/>
    </source>
</evidence>
<dbReference type="PANTHER" id="PTHR31589:SF105">
    <property type="entry name" value="PROTEIN, PUTATIVE (DUF239)-RELATED"/>
    <property type="match status" value="1"/>
</dbReference>
<protein>
    <submittedName>
        <fullName evidence="3">Neprosin</fullName>
    </submittedName>
</protein>
<dbReference type="Pfam" id="PF03080">
    <property type="entry name" value="Neprosin"/>
    <property type="match status" value="1"/>
</dbReference>
<organism evidence="3 4">
    <name type="scientific">Arabidopsis suecica</name>
    <name type="common">Swedish thale-cress</name>
    <name type="synonym">Cardaminopsis suecica</name>
    <dbReference type="NCBI Taxonomy" id="45249"/>
    <lineage>
        <taxon>Eukaryota</taxon>
        <taxon>Viridiplantae</taxon>
        <taxon>Streptophyta</taxon>
        <taxon>Embryophyta</taxon>
        <taxon>Tracheophyta</taxon>
        <taxon>Spermatophyta</taxon>
        <taxon>Magnoliopsida</taxon>
        <taxon>eudicotyledons</taxon>
        <taxon>Gunneridae</taxon>
        <taxon>Pentapetalae</taxon>
        <taxon>rosids</taxon>
        <taxon>malvids</taxon>
        <taxon>Brassicales</taxon>
        <taxon>Brassicaceae</taxon>
        <taxon>Camelineae</taxon>
        <taxon>Arabidopsis</taxon>
    </lineage>
</organism>
<dbReference type="PANTHER" id="PTHR31589">
    <property type="entry name" value="PROTEIN, PUTATIVE (DUF239)-RELATED-RELATED"/>
    <property type="match status" value="1"/>
</dbReference>
<evidence type="ECO:0000313" key="3">
    <source>
        <dbReference type="EMBL" id="KAG7659106.1"/>
    </source>
</evidence>
<dbReference type="InterPro" id="IPR053168">
    <property type="entry name" value="Glutamic_endopeptidase"/>
</dbReference>
<dbReference type="InterPro" id="IPR025521">
    <property type="entry name" value="Neprosin_propep"/>
</dbReference>
<dbReference type="Pfam" id="PF14365">
    <property type="entry name" value="Neprosin_AP"/>
    <property type="match status" value="1"/>
</dbReference>
<accession>A0A8T2HIF5</accession>
<dbReference type="OrthoDB" id="1858978at2759"/>
<evidence type="ECO:0000259" key="2">
    <source>
        <dbReference type="PROSITE" id="PS52045"/>
    </source>
</evidence>
<comment type="caution">
    <text evidence="3">The sequence shown here is derived from an EMBL/GenBank/DDBJ whole genome shotgun (WGS) entry which is preliminary data.</text>
</comment>
<evidence type="ECO:0000256" key="1">
    <source>
        <dbReference type="SAM" id="MobiDB-lite"/>
    </source>
</evidence>
<keyword evidence="4" id="KW-1185">Reference proteome</keyword>
<feature type="region of interest" description="Disordered" evidence="1">
    <location>
        <begin position="137"/>
        <end position="164"/>
    </location>
</feature>
<dbReference type="EMBL" id="JAEFBJ010000001">
    <property type="protein sequence ID" value="KAG7659106.1"/>
    <property type="molecule type" value="Genomic_DNA"/>
</dbReference>
<proteinExistence type="predicted"/>
<gene>
    <name evidence="3" type="ORF">ISN44_As01g060270</name>
</gene>
<reference evidence="3 4" key="1">
    <citation type="submission" date="2020-12" db="EMBL/GenBank/DDBJ databases">
        <title>Concerted genomic and epigenomic changes stabilize Arabidopsis allopolyploids.</title>
        <authorList>
            <person name="Chen Z."/>
        </authorList>
    </citation>
    <scope>NUCLEOTIDE SEQUENCE [LARGE SCALE GENOMIC DNA]</scope>
    <source>
        <strain evidence="3">As9502</strain>
        <tissue evidence="3">Leaf</tissue>
    </source>
</reference>
<dbReference type="AlphaFoldDB" id="A0A8T2HIF5"/>
<sequence length="385" mass="43559">MCLIGLLGDVSVTSRRRTTIQNRIKCCLFDHSRRKQQDSRCFHHSSQQVSFKSDPMFSSSFLRLILLLCLVSSSFSSTTSSSNSTAADQTLRPQEELQKLTLIRQELDKINKPAVKTIQSSDGDKIDCVSTHQQPAFDHPLLQGQKPLDPPEIPKGYSEDDGSYENSQLWSLSGESCPEGTIPIRRTTEQDMLRASSVQRFGRKIRRVKRDSTNNGHEHAVGYVTGRQYYGAKASINVWSPRVTSQYEFSLSQIWVIAGSFTHDLNTIEAGWQISPELYGDTYPRFFTYWTSDAYRTTGCYNLLCSGFVQTNRRIAIGAAISPRSSYKGGQFDISLLIWKVIFLLLSYTYLCISSMKNTNNILQHTIPIIIQLYSAKKLPVTFLI</sequence>
<name>A0A8T2HIF5_ARASU</name>
<dbReference type="Proteomes" id="UP000694251">
    <property type="component" value="Chromosome 1"/>
</dbReference>
<dbReference type="PROSITE" id="PS52045">
    <property type="entry name" value="NEPROSIN_PEP_CD"/>
    <property type="match status" value="1"/>
</dbReference>
<dbReference type="InterPro" id="IPR004314">
    <property type="entry name" value="Neprosin"/>
</dbReference>